<accession>A0A645GGN5</accession>
<organism evidence="2">
    <name type="scientific">bioreactor metagenome</name>
    <dbReference type="NCBI Taxonomy" id="1076179"/>
    <lineage>
        <taxon>unclassified sequences</taxon>
        <taxon>metagenomes</taxon>
        <taxon>ecological metagenomes</taxon>
    </lineage>
</organism>
<sequence length="72" mass="8058">MFDRIEASYPSEDSEKEGMPSYVFYVVKPGDTLTSISESFYGSKTQYKRLAKDNGLAENSILEAGKVLVIQK</sequence>
<gene>
    <name evidence="2" type="ORF">SDC9_173261</name>
</gene>
<proteinExistence type="predicted"/>
<dbReference type="SMART" id="SM00257">
    <property type="entry name" value="LysM"/>
    <property type="match status" value="1"/>
</dbReference>
<reference evidence="2" key="1">
    <citation type="submission" date="2019-08" db="EMBL/GenBank/DDBJ databases">
        <authorList>
            <person name="Kucharzyk K."/>
            <person name="Murdoch R.W."/>
            <person name="Higgins S."/>
            <person name="Loffler F."/>
        </authorList>
    </citation>
    <scope>NUCLEOTIDE SEQUENCE</scope>
</reference>
<evidence type="ECO:0000259" key="1">
    <source>
        <dbReference type="PROSITE" id="PS51782"/>
    </source>
</evidence>
<dbReference type="InterPro" id="IPR036779">
    <property type="entry name" value="LysM_dom_sf"/>
</dbReference>
<evidence type="ECO:0000313" key="2">
    <source>
        <dbReference type="EMBL" id="MPN25845.1"/>
    </source>
</evidence>
<dbReference type="InterPro" id="IPR018392">
    <property type="entry name" value="LysM"/>
</dbReference>
<protein>
    <recommendedName>
        <fullName evidence="1">LysM domain-containing protein</fullName>
    </recommendedName>
</protein>
<comment type="caution">
    <text evidence="2">The sequence shown here is derived from an EMBL/GenBank/DDBJ whole genome shotgun (WGS) entry which is preliminary data.</text>
</comment>
<dbReference type="AlphaFoldDB" id="A0A645GGN5"/>
<dbReference type="Gene3D" id="3.10.350.10">
    <property type="entry name" value="LysM domain"/>
    <property type="match status" value="1"/>
</dbReference>
<dbReference type="Pfam" id="PF01476">
    <property type="entry name" value="LysM"/>
    <property type="match status" value="1"/>
</dbReference>
<dbReference type="PROSITE" id="PS51782">
    <property type="entry name" value="LYSM"/>
    <property type="match status" value="1"/>
</dbReference>
<feature type="domain" description="LysM" evidence="1">
    <location>
        <begin position="23"/>
        <end position="70"/>
    </location>
</feature>
<dbReference type="CDD" id="cd00118">
    <property type="entry name" value="LysM"/>
    <property type="match status" value="1"/>
</dbReference>
<name>A0A645GGN5_9ZZZZ</name>
<dbReference type="EMBL" id="VSSQ01075170">
    <property type="protein sequence ID" value="MPN25845.1"/>
    <property type="molecule type" value="Genomic_DNA"/>
</dbReference>
<dbReference type="SUPFAM" id="SSF54106">
    <property type="entry name" value="LysM domain"/>
    <property type="match status" value="1"/>
</dbReference>